<protein>
    <recommendedName>
        <fullName evidence="1">Transposase (putative) YhgA-like domain-containing protein</fullName>
    </recommendedName>
</protein>
<dbReference type="EMBL" id="JABELX010000007">
    <property type="protein sequence ID" value="NNH72336.1"/>
    <property type="molecule type" value="Genomic_DNA"/>
</dbReference>
<dbReference type="InterPro" id="IPR006842">
    <property type="entry name" value="Transposase_31"/>
</dbReference>
<evidence type="ECO:0000259" key="1">
    <source>
        <dbReference type="Pfam" id="PF04754"/>
    </source>
</evidence>
<dbReference type="GO" id="GO:0006310">
    <property type="term" value="P:DNA recombination"/>
    <property type="evidence" value="ECO:0007669"/>
    <property type="project" value="TreeGrafter"/>
</dbReference>
<comment type="caution">
    <text evidence="2">The sequence shown here is derived from an EMBL/GenBank/DDBJ whole genome shotgun (WGS) entry which is preliminary data.</text>
</comment>
<feature type="domain" description="Transposase (putative) YhgA-like" evidence="1">
    <location>
        <begin position="7"/>
        <end position="173"/>
    </location>
</feature>
<dbReference type="RefSeq" id="WP_067519041.1">
    <property type="nucleotide sequence ID" value="NZ_JABELX010000007.1"/>
</dbReference>
<accession>A0A849C410</accession>
<dbReference type="AlphaFoldDB" id="A0A849C410"/>
<sequence length="286" mass="32207">MADPVPNPHDALFRKILARPADAASELRAVLPEKITAHIEWDTLELQPGSYITQDLRSRYSDLVFRARIDNRTAYLTVFIEHQSSPDPLMPLRMLEYVTGFLTQHVHTHRSTTVPAVLALAIHAGPDGRRWSYPTELSELFDLDPATREDLGEYLPRFRILLDDLTVHDVPALRARHLTPPTPLTYVFQQSNISDTEFEPITEQVGSRAREALMTLAEQLKEKGRAEGEARGEARGRAETLVEQLESKFGPLPAETVAMVRAARIAQVRQWAARVLTADTIDAVFQ</sequence>
<organism evidence="2 3">
    <name type="scientific">Nocardia uniformis</name>
    <dbReference type="NCBI Taxonomy" id="53432"/>
    <lineage>
        <taxon>Bacteria</taxon>
        <taxon>Bacillati</taxon>
        <taxon>Actinomycetota</taxon>
        <taxon>Actinomycetes</taxon>
        <taxon>Mycobacteriales</taxon>
        <taxon>Nocardiaceae</taxon>
        <taxon>Nocardia</taxon>
    </lineage>
</organism>
<dbReference type="Proteomes" id="UP000586827">
    <property type="component" value="Unassembled WGS sequence"/>
</dbReference>
<proteinExistence type="predicted"/>
<dbReference type="PANTHER" id="PTHR34611">
    <property type="match status" value="1"/>
</dbReference>
<name>A0A849C410_9NOCA</name>
<dbReference type="GO" id="GO:1990238">
    <property type="term" value="F:double-stranded DNA endonuclease activity"/>
    <property type="evidence" value="ECO:0007669"/>
    <property type="project" value="TreeGrafter"/>
</dbReference>
<dbReference type="PANTHER" id="PTHR34611:SF2">
    <property type="entry name" value="INACTIVE RECOMBINATION-PROMOTING NUCLEASE-LIKE PROTEIN RPNE-RELATED"/>
    <property type="match status" value="1"/>
</dbReference>
<keyword evidence="3" id="KW-1185">Reference proteome</keyword>
<reference evidence="2 3" key="1">
    <citation type="submission" date="2020-05" db="EMBL/GenBank/DDBJ databases">
        <title>MicrobeNet Type strains.</title>
        <authorList>
            <person name="Nicholson A.C."/>
        </authorList>
    </citation>
    <scope>NUCLEOTIDE SEQUENCE [LARGE SCALE GENOMIC DNA]</scope>
    <source>
        <strain evidence="2 3">JCM 3224</strain>
    </source>
</reference>
<gene>
    <name evidence="2" type="ORF">HLB23_21155</name>
</gene>
<evidence type="ECO:0000313" key="2">
    <source>
        <dbReference type="EMBL" id="NNH72336.1"/>
    </source>
</evidence>
<dbReference type="InterPro" id="IPR051699">
    <property type="entry name" value="Rpn/YhgA-like_nuclease"/>
</dbReference>
<dbReference type="Pfam" id="PF04754">
    <property type="entry name" value="Transposase_31"/>
    <property type="match status" value="1"/>
</dbReference>
<evidence type="ECO:0000313" key="3">
    <source>
        <dbReference type="Proteomes" id="UP000586827"/>
    </source>
</evidence>